<dbReference type="GO" id="GO:0005634">
    <property type="term" value="C:nucleus"/>
    <property type="evidence" value="ECO:0007669"/>
    <property type="project" value="UniProtKB-SubCell"/>
</dbReference>
<dbReference type="AlphaFoldDB" id="A0A9Q0M4I1"/>
<comment type="subcellular location">
    <subcellularLocation>
        <location evidence="2">Chromosome</location>
    </subcellularLocation>
    <subcellularLocation>
        <location evidence="1">Nucleus</location>
    </subcellularLocation>
</comment>
<comment type="similarity">
    <text evidence="3">Belongs to the HPF1 family.</text>
</comment>
<evidence type="ECO:0000256" key="3">
    <source>
        <dbReference type="ARBA" id="ARBA00010803"/>
    </source>
</evidence>
<evidence type="ECO:0000256" key="6">
    <source>
        <dbReference type="SAM" id="MobiDB-lite"/>
    </source>
</evidence>
<evidence type="ECO:0000256" key="4">
    <source>
        <dbReference type="ARBA" id="ARBA00022454"/>
    </source>
</evidence>
<dbReference type="GO" id="GO:0042393">
    <property type="term" value="F:histone binding"/>
    <property type="evidence" value="ECO:0007669"/>
    <property type="project" value="InterPro"/>
</dbReference>
<comment type="caution">
    <text evidence="8">The sequence shown here is derived from an EMBL/GenBank/DDBJ whole genome shotgun (WGS) entry which is preliminary data.</text>
</comment>
<keyword evidence="4" id="KW-0158">Chromosome</keyword>
<protein>
    <recommendedName>
        <fullName evidence="7">PBZ-type domain-containing protein</fullName>
    </recommendedName>
</protein>
<dbReference type="EMBL" id="JAPWDV010000002">
    <property type="protein sequence ID" value="KAJ6219031.1"/>
    <property type="molecule type" value="Genomic_DNA"/>
</dbReference>
<dbReference type="OrthoDB" id="416496at2759"/>
<dbReference type="Proteomes" id="UP001142055">
    <property type="component" value="Chromosome 2"/>
</dbReference>
<dbReference type="Pfam" id="PF10283">
    <property type="entry name" value="zf-CCHH"/>
    <property type="match status" value="1"/>
</dbReference>
<name>A0A9Q0M4I1_BLOTA</name>
<evidence type="ECO:0000256" key="1">
    <source>
        <dbReference type="ARBA" id="ARBA00004123"/>
    </source>
</evidence>
<evidence type="ECO:0000313" key="9">
    <source>
        <dbReference type="Proteomes" id="UP001142055"/>
    </source>
</evidence>
<dbReference type="InterPro" id="IPR019361">
    <property type="entry name" value="HPF1"/>
</dbReference>
<dbReference type="Pfam" id="PF10228">
    <property type="entry name" value="HPF1"/>
    <property type="match status" value="1"/>
</dbReference>
<evidence type="ECO:0000313" key="8">
    <source>
        <dbReference type="EMBL" id="KAJ6219031.1"/>
    </source>
</evidence>
<proteinExistence type="inferred from homology"/>
<reference evidence="8" key="1">
    <citation type="submission" date="2022-12" db="EMBL/GenBank/DDBJ databases">
        <title>Genome assemblies of Blomia tropicalis.</title>
        <authorList>
            <person name="Cui Y."/>
        </authorList>
    </citation>
    <scope>NUCLEOTIDE SEQUENCE</scope>
    <source>
        <tissue evidence="8">Adult mites</tissue>
    </source>
</reference>
<feature type="region of interest" description="Disordered" evidence="6">
    <location>
        <begin position="32"/>
        <end position="96"/>
    </location>
</feature>
<keyword evidence="5" id="KW-0539">Nucleus</keyword>
<dbReference type="GO" id="GO:0006974">
    <property type="term" value="P:DNA damage response"/>
    <property type="evidence" value="ECO:0007669"/>
    <property type="project" value="InterPro"/>
</dbReference>
<dbReference type="OMA" id="HKELHML"/>
<accession>A0A9Q0M4I1</accession>
<feature type="compositionally biased region" description="Low complexity" evidence="6">
    <location>
        <begin position="53"/>
        <end position="66"/>
    </location>
</feature>
<dbReference type="GO" id="GO:0005694">
    <property type="term" value="C:chromosome"/>
    <property type="evidence" value="ECO:0007669"/>
    <property type="project" value="UniProtKB-SubCell"/>
</dbReference>
<dbReference type="GO" id="GO:0072572">
    <property type="term" value="F:poly-ADP-D-ribose binding"/>
    <property type="evidence" value="ECO:0007669"/>
    <property type="project" value="TreeGrafter"/>
</dbReference>
<dbReference type="PANTHER" id="PTHR13386:SF1">
    <property type="entry name" value="HISTONE PARYLATION FACTOR 1"/>
    <property type="match status" value="1"/>
</dbReference>
<evidence type="ECO:0000256" key="5">
    <source>
        <dbReference type="ARBA" id="ARBA00023242"/>
    </source>
</evidence>
<evidence type="ECO:0000259" key="7">
    <source>
        <dbReference type="Pfam" id="PF10283"/>
    </source>
</evidence>
<evidence type="ECO:0000256" key="2">
    <source>
        <dbReference type="ARBA" id="ARBA00004286"/>
    </source>
</evidence>
<feature type="domain" description="PBZ-type" evidence="7">
    <location>
        <begin position="17"/>
        <end position="41"/>
    </location>
</feature>
<dbReference type="InterPro" id="IPR019406">
    <property type="entry name" value="APLF_PBZ"/>
</dbReference>
<organism evidence="8 9">
    <name type="scientific">Blomia tropicalis</name>
    <name type="common">Mite</name>
    <dbReference type="NCBI Taxonomy" id="40697"/>
    <lineage>
        <taxon>Eukaryota</taxon>
        <taxon>Metazoa</taxon>
        <taxon>Ecdysozoa</taxon>
        <taxon>Arthropoda</taxon>
        <taxon>Chelicerata</taxon>
        <taxon>Arachnida</taxon>
        <taxon>Acari</taxon>
        <taxon>Acariformes</taxon>
        <taxon>Sarcoptiformes</taxon>
        <taxon>Astigmata</taxon>
        <taxon>Glycyphagoidea</taxon>
        <taxon>Echimyopodidae</taxon>
        <taxon>Blomia</taxon>
    </lineage>
</organism>
<sequence length="431" mass="49520">MDSKPEKIGVKANKKLPMCPYGVKCYRKNPTHFEEYDHPNKKQTKTLSPLVPSSSKMTSKTSSDTTPFKNKRKIDETDSNSLKKFSKSDDDNSFMNQKETNQIDSKITEPKLSSVEFNNLIQKIFLVKMPNDFFQFWEFCKKISPNNPQNALVDSLGFKLVGPFDVLSGVVNEENANDDDKILAHWRFYYDPPEFQTFAVVEPDSLPSIKLEKCYHLGYFRDEPDDNQPVVVSNDPEKSCIISGVADNIFAAIYIELVKSKSMGNSNDRLDYLEEQLKSFAASFKIDIKAKDKLNKRKKKVNAPTFNKFGIVVEVVKDVGYRELPQSDKNLKSTLDKIASLDDDEERRKSKLMSDIHQTMNLINYANDEKDFGMALEFGIDLFCYGHPFFHRAAKHLLCQAYGLLNRNDFGRIINQHLDNRRQGYELSMVE</sequence>
<dbReference type="PANTHER" id="PTHR13386">
    <property type="entry name" value="HISTONE PARYLATION FACTOR 1"/>
    <property type="match status" value="1"/>
</dbReference>
<gene>
    <name evidence="8" type="ORF">RDWZM_004843</name>
</gene>
<keyword evidence="9" id="KW-1185">Reference proteome</keyword>